<accession>A0A9P9D7C8</accession>
<keyword evidence="3" id="KW-1185">Reference proteome</keyword>
<dbReference type="EMBL" id="JAGMWT010000018">
    <property type="protein sequence ID" value="KAH7113711.1"/>
    <property type="molecule type" value="Genomic_DNA"/>
</dbReference>
<organism evidence="2 3">
    <name type="scientific">Dendryphion nanum</name>
    <dbReference type="NCBI Taxonomy" id="256645"/>
    <lineage>
        <taxon>Eukaryota</taxon>
        <taxon>Fungi</taxon>
        <taxon>Dikarya</taxon>
        <taxon>Ascomycota</taxon>
        <taxon>Pezizomycotina</taxon>
        <taxon>Dothideomycetes</taxon>
        <taxon>Pleosporomycetidae</taxon>
        <taxon>Pleosporales</taxon>
        <taxon>Torulaceae</taxon>
        <taxon>Dendryphion</taxon>
    </lineage>
</organism>
<evidence type="ECO:0000313" key="2">
    <source>
        <dbReference type="EMBL" id="KAH7113711.1"/>
    </source>
</evidence>
<name>A0A9P9D7C8_9PLEO</name>
<reference evidence="2" key="1">
    <citation type="journal article" date="2021" name="Nat. Commun.">
        <title>Genetic determinants of endophytism in the Arabidopsis root mycobiome.</title>
        <authorList>
            <person name="Mesny F."/>
            <person name="Miyauchi S."/>
            <person name="Thiergart T."/>
            <person name="Pickel B."/>
            <person name="Atanasova L."/>
            <person name="Karlsson M."/>
            <person name="Huettel B."/>
            <person name="Barry K.W."/>
            <person name="Haridas S."/>
            <person name="Chen C."/>
            <person name="Bauer D."/>
            <person name="Andreopoulos W."/>
            <person name="Pangilinan J."/>
            <person name="LaButti K."/>
            <person name="Riley R."/>
            <person name="Lipzen A."/>
            <person name="Clum A."/>
            <person name="Drula E."/>
            <person name="Henrissat B."/>
            <person name="Kohler A."/>
            <person name="Grigoriev I.V."/>
            <person name="Martin F.M."/>
            <person name="Hacquard S."/>
        </authorList>
    </citation>
    <scope>NUCLEOTIDE SEQUENCE</scope>
    <source>
        <strain evidence="2">MPI-CAGE-CH-0243</strain>
    </source>
</reference>
<evidence type="ECO:0000256" key="1">
    <source>
        <dbReference type="SAM" id="SignalP"/>
    </source>
</evidence>
<comment type="caution">
    <text evidence="2">The sequence shown here is derived from an EMBL/GenBank/DDBJ whole genome shotgun (WGS) entry which is preliminary data.</text>
</comment>
<gene>
    <name evidence="2" type="ORF">B0J11DRAFT_595126</name>
</gene>
<evidence type="ECO:0000313" key="3">
    <source>
        <dbReference type="Proteomes" id="UP000700596"/>
    </source>
</evidence>
<sequence length="129" mass="14379">MKLFSTGLFLLAGPLLAEASCLFTFHQTANWYDNGLWRYRVHAVASGNEPDTNTHQMMHDFCNVYYAKASWFSVNNAQCHRNGGVADADSSVFQGRGGTDAHHSVYVSIVAQLQNDGYNHCEFVNHAAY</sequence>
<feature type="chain" id="PRO_5040412876" evidence="1">
    <location>
        <begin position="20"/>
        <end position="129"/>
    </location>
</feature>
<keyword evidence="1" id="KW-0732">Signal</keyword>
<protein>
    <submittedName>
        <fullName evidence="2">Uncharacterized protein</fullName>
    </submittedName>
</protein>
<dbReference type="Proteomes" id="UP000700596">
    <property type="component" value="Unassembled WGS sequence"/>
</dbReference>
<dbReference type="AlphaFoldDB" id="A0A9P9D7C8"/>
<feature type="signal peptide" evidence="1">
    <location>
        <begin position="1"/>
        <end position="19"/>
    </location>
</feature>
<proteinExistence type="predicted"/>